<reference evidence="1 2" key="1">
    <citation type="submission" date="2017-12" db="EMBL/GenBank/DDBJ databases">
        <title>Phylogenetic diversity of female urinary microbiome.</title>
        <authorList>
            <person name="Thomas-White K."/>
            <person name="Wolfe A.J."/>
        </authorList>
    </citation>
    <scope>NUCLEOTIDE SEQUENCE [LARGE SCALE GENOMIC DNA]</scope>
    <source>
        <strain evidence="1 2">UMB0038</strain>
    </source>
</reference>
<gene>
    <name evidence="1" type="ORF">CYJ95_12310</name>
</gene>
<evidence type="ECO:0000313" key="1">
    <source>
        <dbReference type="EMBL" id="PKZ78632.1"/>
    </source>
</evidence>
<accession>A0AAX0VHM5</accession>
<protein>
    <submittedName>
        <fullName evidence="1">HEPN domain-containing protein</fullName>
    </submittedName>
</protein>
<evidence type="ECO:0000313" key="2">
    <source>
        <dbReference type="Proteomes" id="UP000234847"/>
    </source>
</evidence>
<sequence length="260" mass="28612">MSDLQLPGGEETFGEHLVENLFATWIDRDLEQRATELTRAHVYRAVVELPPSGGAPIVRINEEVSLQARAVASAPIKKGEPVTAENISSLEAFWPVDVDPNSGWLAYIIVGESAYIAFDLRYNKQRSAELLSLADDYLDVVEAVREFALRPAVDNLLSAAELTVQAQMLAQSQETKFHNVRDRWLRENERLGNAPEGFFATLQRLRRERGAARYGDGVLGVTADEVPALIATVRSMVEHAANQIGLVAADTSSLSSRSPQ</sequence>
<comment type="caution">
    <text evidence="1">The sequence shown here is derived from an EMBL/GenBank/DDBJ whole genome shotgun (WGS) entry which is preliminary data.</text>
</comment>
<dbReference type="EMBL" id="PKJT01000028">
    <property type="protein sequence ID" value="PKZ78632.1"/>
    <property type="molecule type" value="Genomic_DNA"/>
</dbReference>
<proteinExistence type="predicted"/>
<name>A0AAX0VHM5_MICLU</name>
<organism evidence="1 2">
    <name type="scientific">Micrococcus luteus</name>
    <name type="common">Micrococcus lysodeikticus</name>
    <dbReference type="NCBI Taxonomy" id="1270"/>
    <lineage>
        <taxon>Bacteria</taxon>
        <taxon>Bacillati</taxon>
        <taxon>Actinomycetota</taxon>
        <taxon>Actinomycetes</taxon>
        <taxon>Micrococcales</taxon>
        <taxon>Micrococcaceae</taxon>
        <taxon>Micrococcus</taxon>
    </lineage>
</organism>
<dbReference type="AlphaFoldDB" id="A0AAX0VHM5"/>
<dbReference type="Proteomes" id="UP000234847">
    <property type="component" value="Unassembled WGS sequence"/>
</dbReference>
<dbReference type="RefSeq" id="WP_020628264.1">
    <property type="nucleotide sequence ID" value="NZ_JACLBR010000082.1"/>
</dbReference>